<dbReference type="OrthoDB" id="4296282at2759"/>
<gene>
    <name evidence="2" type="ORF">PFICI_09152</name>
</gene>
<feature type="signal peptide" evidence="1">
    <location>
        <begin position="1"/>
        <end position="25"/>
    </location>
</feature>
<name>W3WZW0_PESFW</name>
<dbReference type="EMBL" id="KI912114">
    <property type="protein sequence ID" value="ETS79299.1"/>
    <property type="molecule type" value="Genomic_DNA"/>
</dbReference>
<keyword evidence="3" id="KW-1185">Reference proteome</keyword>
<organism evidence="2 3">
    <name type="scientific">Pestalotiopsis fici (strain W106-1 / CGMCC3.15140)</name>
    <dbReference type="NCBI Taxonomy" id="1229662"/>
    <lineage>
        <taxon>Eukaryota</taxon>
        <taxon>Fungi</taxon>
        <taxon>Dikarya</taxon>
        <taxon>Ascomycota</taxon>
        <taxon>Pezizomycotina</taxon>
        <taxon>Sordariomycetes</taxon>
        <taxon>Xylariomycetidae</taxon>
        <taxon>Amphisphaeriales</taxon>
        <taxon>Sporocadaceae</taxon>
        <taxon>Pestalotiopsis</taxon>
    </lineage>
</organism>
<dbReference type="AlphaFoldDB" id="W3WZW0"/>
<dbReference type="Proteomes" id="UP000030651">
    <property type="component" value="Unassembled WGS sequence"/>
</dbReference>
<dbReference type="OMA" id="TTEMEAC"/>
<accession>W3WZW0</accession>
<dbReference type="InParanoid" id="W3WZW0"/>
<feature type="chain" id="PRO_5004834452" evidence="1">
    <location>
        <begin position="26"/>
        <end position="128"/>
    </location>
</feature>
<evidence type="ECO:0000313" key="3">
    <source>
        <dbReference type="Proteomes" id="UP000030651"/>
    </source>
</evidence>
<evidence type="ECO:0000256" key="1">
    <source>
        <dbReference type="SAM" id="SignalP"/>
    </source>
</evidence>
<proteinExistence type="predicted"/>
<protein>
    <submittedName>
        <fullName evidence="2">Uncharacterized protein</fullName>
    </submittedName>
</protein>
<evidence type="ECO:0000313" key="2">
    <source>
        <dbReference type="EMBL" id="ETS79299.1"/>
    </source>
</evidence>
<keyword evidence="1" id="KW-0732">Signal</keyword>
<dbReference type="GeneID" id="19274165"/>
<sequence>MVQSLKQVLAVLGAIAFVGPSAVNALGCYTSGETYASVGSDADIKSAASSACDAMAGSYEAGGSKSQCSTIGSNRVNWSVKNNAGNELTLSSADCLAAMTIEINACSMGSVQNHGSFQYQDDPNAGTC</sequence>
<dbReference type="HOGENOM" id="CLU_150815_0_0_1"/>
<dbReference type="KEGG" id="pfy:PFICI_09152"/>
<dbReference type="eggNOG" id="ENOG502TDNZ">
    <property type="taxonomic scope" value="Eukaryota"/>
</dbReference>
<reference evidence="3" key="1">
    <citation type="journal article" date="2015" name="BMC Genomics">
        <title>Genomic and transcriptomic analysis of the endophytic fungus Pestalotiopsis fici reveals its lifestyle and high potential for synthesis of natural products.</title>
        <authorList>
            <person name="Wang X."/>
            <person name="Zhang X."/>
            <person name="Liu L."/>
            <person name="Xiang M."/>
            <person name="Wang W."/>
            <person name="Sun X."/>
            <person name="Che Y."/>
            <person name="Guo L."/>
            <person name="Liu G."/>
            <person name="Guo L."/>
            <person name="Wang C."/>
            <person name="Yin W.B."/>
            <person name="Stadler M."/>
            <person name="Zhang X."/>
            <person name="Liu X."/>
        </authorList>
    </citation>
    <scope>NUCLEOTIDE SEQUENCE [LARGE SCALE GENOMIC DNA]</scope>
    <source>
        <strain evidence="3">W106-1 / CGMCC3.15140</strain>
    </source>
</reference>
<dbReference type="RefSeq" id="XP_007835924.1">
    <property type="nucleotide sequence ID" value="XM_007837733.1"/>
</dbReference>